<organism evidence="2 3">
    <name type="scientific">Paxillus rubicundulus Ve08.2h10</name>
    <dbReference type="NCBI Taxonomy" id="930991"/>
    <lineage>
        <taxon>Eukaryota</taxon>
        <taxon>Fungi</taxon>
        <taxon>Dikarya</taxon>
        <taxon>Basidiomycota</taxon>
        <taxon>Agaricomycotina</taxon>
        <taxon>Agaricomycetes</taxon>
        <taxon>Agaricomycetidae</taxon>
        <taxon>Boletales</taxon>
        <taxon>Paxilineae</taxon>
        <taxon>Paxillaceae</taxon>
        <taxon>Paxillus</taxon>
    </lineage>
</organism>
<dbReference type="AlphaFoldDB" id="A0A0D0DAD5"/>
<accession>A0A0D0DAD5</accession>
<protein>
    <submittedName>
        <fullName evidence="2">Uncharacterized protein</fullName>
    </submittedName>
</protein>
<name>A0A0D0DAD5_9AGAM</name>
<reference evidence="3" key="2">
    <citation type="submission" date="2015-01" db="EMBL/GenBank/DDBJ databases">
        <title>Evolutionary Origins and Diversification of the Mycorrhizal Mutualists.</title>
        <authorList>
            <consortium name="DOE Joint Genome Institute"/>
            <consortium name="Mycorrhizal Genomics Consortium"/>
            <person name="Kohler A."/>
            <person name="Kuo A."/>
            <person name="Nagy L.G."/>
            <person name="Floudas D."/>
            <person name="Copeland A."/>
            <person name="Barry K.W."/>
            <person name="Cichocki N."/>
            <person name="Veneault-Fourrey C."/>
            <person name="LaButti K."/>
            <person name="Lindquist E.A."/>
            <person name="Lipzen A."/>
            <person name="Lundell T."/>
            <person name="Morin E."/>
            <person name="Murat C."/>
            <person name="Riley R."/>
            <person name="Ohm R."/>
            <person name="Sun H."/>
            <person name="Tunlid A."/>
            <person name="Henrissat B."/>
            <person name="Grigoriev I.V."/>
            <person name="Hibbett D.S."/>
            <person name="Martin F."/>
        </authorList>
    </citation>
    <scope>NUCLEOTIDE SEQUENCE [LARGE SCALE GENOMIC DNA]</scope>
    <source>
        <strain evidence="3">Ve08.2h10</strain>
    </source>
</reference>
<feature type="region of interest" description="Disordered" evidence="1">
    <location>
        <begin position="1"/>
        <end position="23"/>
    </location>
</feature>
<dbReference type="InParanoid" id="A0A0D0DAD5"/>
<keyword evidence="3" id="KW-1185">Reference proteome</keyword>
<dbReference type="Proteomes" id="UP000054538">
    <property type="component" value="Unassembled WGS sequence"/>
</dbReference>
<evidence type="ECO:0000313" key="2">
    <source>
        <dbReference type="EMBL" id="KIK80881.1"/>
    </source>
</evidence>
<dbReference type="HOGENOM" id="CLU_1054113_0_0_1"/>
<dbReference type="EMBL" id="KN825911">
    <property type="protein sequence ID" value="KIK80881.1"/>
    <property type="molecule type" value="Genomic_DNA"/>
</dbReference>
<evidence type="ECO:0000313" key="3">
    <source>
        <dbReference type="Proteomes" id="UP000054538"/>
    </source>
</evidence>
<proteinExistence type="predicted"/>
<gene>
    <name evidence="2" type="ORF">PAXRUDRAFT_15544</name>
</gene>
<reference evidence="2 3" key="1">
    <citation type="submission" date="2014-04" db="EMBL/GenBank/DDBJ databases">
        <authorList>
            <consortium name="DOE Joint Genome Institute"/>
            <person name="Kuo A."/>
            <person name="Kohler A."/>
            <person name="Jargeat P."/>
            <person name="Nagy L.G."/>
            <person name="Floudas D."/>
            <person name="Copeland A."/>
            <person name="Barry K.W."/>
            <person name="Cichocki N."/>
            <person name="Veneault-Fourrey C."/>
            <person name="LaButti K."/>
            <person name="Lindquist E.A."/>
            <person name="Lipzen A."/>
            <person name="Lundell T."/>
            <person name="Morin E."/>
            <person name="Murat C."/>
            <person name="Sun H."/>
            <person name="Tunlid A."/>
            <person name="Henrissat B."/>
            <person name="Grigoriev I.V."/>
            <person name="Hibbett D.S."/>
            <person name="Martin F."/>
            <person name="Nordberg H.P."/>
            <person name="Cantor M.N."/>
            <person name="Hua S.X."/>
        </authorList>
    </citation>
    <scope>NUCLEOTIDE SEQUENCE [LARGE SCALE GENOMIC DNA]</scope>
    <source>
        <strain evidence="2 3">Ve08.2h10</strain>
    </source>
</reference>
<evidence type="ECO:0000256" key="1">
    <source>
        <dbReference type="SAM" id="MobiDB-lite"/>
    </source>
</evidence>
<sequence length="264" mass="29210">MPISPYHTREKNATQHPGHLLKPPATQRISAQKQVDDKKLVDAIAKKAAILKQGLQCVTDIKNYMEGTTVRGKLTADATPAKGSSLTIDSEGKEADMRCSPTNSIVVSSMKKKSKDSNKLLHEVIDESYNLQVFKGAAMQTQEAVPPSSLKRKVCEAGYISSSDLEEPEGKKGDDEDYKLEGSDAMDIEVQVSAMWLAPGVLSDGLHKTNVTSVTITESPAKKVKVWEGEYHYMRIFRTELGNCHKKTHSIIWQTNTSSNDFYH</sequence>